<dbReference type="Proteomes" id="UP000614601">
    <property type="component" value="Unassembled WGS sequence"/>
</dbReference>
<dbReference type="InterPro" id="IPR000387">
    <property type="entry name" value="Tyr_Pase_dom"/>
</dbReference>
<feature type="domain" description="Tyrosine specific protein phosphatases" evidence="7">
    <location>
        <begin position="251"/>
        <end position="328"/>
    </location>
</feature>
<dbReference type="PRINTS" id="PR00700">
    <property type="entry name" value="PRTYPHPHTASE"/>
</dbReference>
<dbReference type="InterPro" id="IPR003595">
    <property type="entry name" value="Tyr_Pase_cat"/>
</dbReference>
<dbReference type="CDD" id="cd00047">
    <property type="entry name" value="PTPc"/>
    <property type="match status" value="1"/>
</dbReference>
<dbReference type="SMART" id="SM00404">
    <property type="entry name" value="PTPc_motif"/>
    <property type="match status" value="1"/>
</dbReference>
<feature type="compositionally biased region" description="Acidic residues" evidence="5">
    <location>
        <begin position="377"/>
        <end position="387"/>
    </location>
</feature>
<evidence type="ECO:0000313" key="8">
    <source>
        <dbReference type="EMBL" id="CAD5220348.1"/>
    </source>
</evidence>
<evidence type="ECO:0000256" key="4">
    <source>
        <dbReference type="ARBA" id="ARBA00034734"/>
    </source>
</evidence>
<evidence type="ECO:0000256" key="1">
    <source>
        <dbReference type="ARBA" id="ARBA00013064"/>
    </source>
</evidence>
<accession>A0A811KUP4</accession>
<dbReference type="PROSITE" id="PS00383">
    <property type="entry name" value="TYR_PHOSPHATASE_1"/>
    <property type="match status" value="1"/>
</dbReference>
<gene>
    <name evidence="8" type="ORF">BOKJ2_LOCUS8899</name>
</gene>
<protein>
    <recommendedName>
        <fullName evidence="1">protein-tyrosine-phosphatase</fullName>
        <ecNumber evidence="1">3.1.3.48</ecNumber>
    </recommendedName>
</protein>
<evidence type="ECO:0000259" key="7">
    <source>
        <dbReference type="PROSITE" id="PS50056"/>
    </source>
</evidence>
<dbReference type="Proteomes" id="UP000783686">
    <property type="component" value="Unassembled WGS sequence"/>
</dbReference>
<dbReference type="GO" id="GO:0005634">
    <property type="term" value="C:nucleus"/>
    <property type="evidence" value="ECO:0007669"/>
    <property type="project" value="TreeGrafter"/>
</dbReference>
<evidence type="ECO:0000256" key="2">
    <source>
        <dbReference type="ARBA" id="ARBA00022801"/>
    </source>
</evidence>
<dbReference type="SUPFAM" id="SSF52799">
    <property type="entry name" value="(Phosphotyrosine protein) phosphatases II"/>
    <property type="match status" value="1"/>
</dbReference>
<dbReference type="GO" id="GO:0004726">
    <property type="term" value="F:non-membrane spanning protein tyrosine phosphatase activity"/>
    <property type="evidence" value="ECO:0007669"/>
    <property type="project" value="InterPro"/>
</dbReference>
<reference evidence="8" key="1">
    <citation type="submission" date="2020-09" db="EMBL/GenBank/DDBJ databases">
        <authorList>
            <person name="Kikuchi T."/>
        </authorList>
    </citation>
    <scope>NUCLEOTIDE SEQUENCE</scope>
    <source>
        <strain evidence="8">SH1</strain>
    </source>
</reference>
<dbReference type="SMART" id="SM00194">
    <property type="entry name" value="PTPc"/>
    <property type="match status" value="1"/>
</dbReference>
<dbReference type="PANTHER" id="PTHR45983:SF2">
    <property type="entry name" value="PROTEIN-TYROSINE-PHOSPHATASE"/>
    <property type="match status" value="1"/>
</dbReference>
<comment type="caution">
    <text evidence="8">The sequence shown here is derived from an EMBL/GenBank/DDBJ whole genome shotgun (WGS) entry which is preliminary data.</text>
</comment>
<dbReference type="PANTHER" id="PTHR45983">
    <property type="entry name" value="TYROSINE PHOSPHATSE N18, PUTATIVE-RELATED"/>
    <property type="match status" value="1"/>
</dbReference>
<dbReference type="InterPro" id="IPR000242">
    <property type="entry name" value="PTP_cat"/>
</dbReference>
<dbReference type="PROSITE" id="PS50055">
    <property type="entry name" value="TYR_PHOSPHATASE_PTP"/>
    <property type="match status" value="1"/>
</dbReference>
<dbReference type="PROSITE" id="PS50056">
    <property type="entry name" value="TYR_PHOSPHATASE_2"/>
    <property type="match status" value="1"/>
</dbReference>
<keyword evidence="9" id="KW-1185">Reference proteome</keyword>
<dbReference type="AlphaFoldDB" id="A0A811KUP4"/>
<keyword evidence="3" id="KW-0904">Protein phosphatase</keyword>
<dbReference type="EMBL" id="CAJFDH010000004">
    <property type="protein sequence ID" value="CAD5220348.1"/>
    <property type="molecule type" value="Genomic_DNA"/>
</dbReference>
<keyword evidence="2" id="KW-0378">Hydrolase</keyword>
<evidence type="ECO:0000256" key="5">
    <source>
        <dbReference type="SAM" id="MobiDB-lite"/>
    </source>
</evidence>
<feature type="domain" description="Tyrosine-protein phosphatase" evidence="6">
    <location>
        <begin position="71"/>
        <end position="337"/>
    </location>
</feature>
<dbReference type="InterPro" id="IPR029021">
    <property type="entry name" value="Prot-tyrosine_phosphatase-like"/>
</dbReference>
<dbReference type="Pfam" id="PF00102">
    <property type="entry name" value="Y_phosphatase"/>
    <property type="match status" value="1"/>
</dbReference>
<comment type="similarity">
    <text evidence="4">Belongs to the protein-tyrosine phosphatase family. Non-receptor class 4 subfamily.</text>
</comment>
<dbReference type="EMBL" id="CAJFCW020000004">
    <property type="protein sequence ID" value="CAG9113557.1"/>
    <property type="molecule type" value="Genomic_DNA"/>
</dbReference>
<name>A0A811KUP4_9BILA</name>
<dbReference type="EC" id="3.1.3.48" evidence="1"/>
<evidence type="ECO:0000259" key="6">
    <source>
        <dbReference type="PROSITE" id="PS50055"/>
    </source>
</evidence>
<dbReference type="InterPro" id="IPR016130">
    <property type="entry name" value="Tyr_Pase_AS"/>
</dbReference>
<sequence length="387" mass="44535">MISLTRLATWRLRLRRLCGLSLTPLSSRLRNSGCAVPNTPPNAPIEMDQVVAMRDFVERVDNFLENGFTEVNMDFAKLRSTQDDFQLENEYSMSDGFSNVLLNRYRDVVPYNKNRIKLKDREAPDGDYINASFIEYPDVERKYIAAQAPLANTIDDFWYMIGQNNIKVVVMLCKTFENSMSKCVQYYPENVGETMDIAHGSVETLKEDKFDEFSIRELKFSHEKFGENVIYQLHYTEWPDHGCPNGLDQVFRFVELMDDYQIKYAEDKSPVLLHCSAGCGRTGTVVGVDIFRTLIRENKINTKIDLREFVLTLRKQRTAFVQSASQYQLLHKLVAHYCKLALDAADSANKAEEVVEKCDTDDTNVDAKTSSENNQQLEEEETVNVRL</sequence>
<evidence type="ECO:0000313" key="9">
    <source>
        <dbReference type="Proteomes" id="UP000614601"/>
    </source>
</evidence>
<dbReference type="OrthoDB" id="8815311at2759"/>
<evidence type="ECO:0000256" key="3">
    <source>
        <dbReference type="ARBA" id="ARBA00022912"/>
    </source>
</evidence>
<dbReference type="Gene3D" id="3.90.190.10">
    <property type="entry name" value="Protein tyrosine phosphatase superfamily"/>
    <property type="match status" value="1"/>
</dbReference>
<dbReference type="GO" id="GO:0005737">
    <property type="term" value="C:cytoplasm"/>
    <property type="evidence" value="ECO:0007669"/>
    <property type="project" value="TreeGrafter"/>
</dbReference>
<feature type="region of interest" description="Disordered" evidence="5">
    <location>
        <begin position="362"/>
        <end position="387"/>
    </location>
</feature>
<organism evidence="8 9">
    <name type="scientific">Bursaphelenchus okinawaensis</name>
    <dbReference type="NCBI Taxonomy" id="465554"/>
    <lineage>
        <taxon>Eukaryota</taxon>
        <taxon>Metazoa</taxon>
        <taxon>Ecdysozoa</taxon>
        <taxon>Nematoda</taxon>
        <taxon>Chromadorea</taxon>
        <taxon>Rhabditida</taxon>
        <taxon>Tylenchina</taxon>
        <taxon>Tylenchomorpha</taxon>
        <taxon>Aphelenchoidea</taxon>
        <taxon>Aphelenchoididae</taxon>
        <taxon>Bursaphelenchus</taxon>
    </lineage>
</organism>
<dbReference type="InterPro" id="IPR047170">
    <property type="entry name" value="PTN12/18/22"/>
</dbReference>
<proteinExistence type="inferred from homology"/>